<feature type="region of interest" description="Disordered" evidence="1">
    <location>
        <begin position="1"/>
        <end position="36"/>
    </location>
</feature>
<feature type="compositionally biased region" description="Basic and acidic residues" evidence="1">
    <location>
        <begin position="1"/>
        <end position="20"/>
    </location>
</feature>
<keyword evidence="3" id="KW-1185">Reference proteome</keyword>
<sequence length="112" mass="12426">MRLETRESARDSSPSDRTSPENDLPGDISGLGPSEQDTFQDWKYKFMSRYVNVGTLQKKHREGKESIEPSTGSGKEASATTVGETSRSVEEKIIETIEKKDVSDGDAVKEEE</sequence>
<evidence type="ECO:0000256" key="1">
    <source>
        <dbReference type="SAM" id="MobiDB-lite"/>
    </source>
</evidence>
<dbReference type="AlphaFoldDB" id="A0ABC8LR53"/>
<gene>
    <name evidence="2" type="ORF">ERUC_LOCUS38789</name>
</gene>
<dbReference type="EMBL" id="CAKOAT010708486">
    <property type="protein sequence ID" value="CAH8386306.1"/>
    <property type="molecule type" value="Genomic_DNA"/>
</dbReference>
<feature type="region of interest" description="Disordered" evidence="1">
    <location>
        <begin position="55"/>
        <end position="91"/>
    </location>
</feature>
<evidence type="ECO:0000313" key="3">
    <source>
        <dbReference type="Proteomes" id="UP001642260"/>
    </source>
</evidence>
<reference evidence="2 3" key="1">
    <citation type="submission" date="2022-03" db="EMBL/GenBank/DDBJ databases">
        <authorList>
            <person name="Macdonald S."/>
            <person name="Ahmed S."/>
            <person name="Newling K."/>
        </authorList>
    </citation>
    <scope>NUCLEOTIDE SEQUENCE [LARGE SCALE GENOMIC DNA]</scope>
</reference>
<accession>A0ABC8LR53</accession>
<proteinExistence type="predicted"/>
<protein>
    <submittedName>
        <fullName evidence="2">Uncharacterized protein</fullName>
    </submittedName>
</protein>
<organism evidence="2 3">
    <name type="scientific">Eruca vesicaria subsp. sativa</name>
    <name type="common">Garden rocket</name>
    <name type="synonym">Eruca sativa</name>
    <dbReference type="NCBI Taxonomy" id="29727"/>
    <lineage>
        <taxon>Eukaryota</taxon>
        <taxon>Viridiplantae</taxon>
        <taxon>Streptophyta</taxon>
        <taxon>Embryophyta</taxon>
        <taxon>Tracheophyta</taxon>
        <taxon>Spermatophyta</taxon>
        <taxon>Magnoliopsida</taxon>
        <taxon>eudicotyledons</taxon>
        <taxon>Gunneridae</taxon>
        <taxon>Pentapetalae</taxon>
        <taxon>rosids</taxon>
        <taxon>malvids</taxon>
        <taxon>Brassicales</taxon>
        <taxon>Brassicaceae</taxon>
        <taxon>Brassiceae</taxon>
        <taxon>Eruca</taxon>
    </lineage>
</organism>
<comment type="caution">
    <text evidence="2">The sequence shown here is derived from an EMBL/GenBank/DDBJ whole genome shotgun (WGS) entry which is preliminary data.</text>
</comment>
<name>A0ABC8LR53_ERUVS</name>
<feature type="compositionally biased region" description="Polar residues" evidence="1">
    <location>
        <begin position="68"/>
        <end position="86"/>
    </location>
</feature>
<dbReference type="Proteomes" id="UP001642260">
    <property type="component" value="Unassembled WGS sequence"/>
</dbReference>
<evidence type="ECO:0000313" key="2">
    <source>
        <dbReference type="EMBL" id="CAH8386306.1"/>
    </source>
</evidence>